<feature type="domain" description="MyTH4" evidence="1">
    <location>
        <begin position="129"/>
        <end position="228"/>
    </location>
</feature>
<dbReference type="InterPro" id="IPR000857">
    <property type="entry name" value="MyTH4_dom"/>
</dbReference>
<dbReference type="InterPro" id="IPR038185">
    <property type="entry name" value="MyTH4_dom_sf"/>
</dbReference>
<dbReference type="AlphaFoldDB" id="A0A1I9GEC9"/>
<reference evidence="2" key="2">
    <citation type="submission" date="2012-12" db="EMBL/GenBank/DDBJ databases">
        <authorList>
            <consortium name="WormBase Consortium"/>
            <person name="Ghedin E."/>
            <person name="Paulini M."/>
        </authorList>
    </citation>
    <scope>NUCLEOTIDE SEQUENCE</scope>
    <source>
        <strain evidence="2">FR3</strain>
    </source>
</reference>
<sequence length="228" mass="26074">MNYFHARCRGAVVRNTLRRKIEHGQRYPAMMVSEVDVLSSNASLTSVAVNADDCDTALVEYLFGHSPPNSISDCDIFQTEKWQRQNEIYRSTTHNEKAVARVASNDNLIAFQFEKFAAAYFQIQNNAHYMRKPLRTALLSHDSDLDRAAALAIWLVIQRFMDDTVEPRISPPPQNFNNVKHTSVISKLHMMISGKDVFKRTSQRESDYEQVSCVGLTGETFILPWEEL</sequence>
<evidence type="ECO:0000259" key="1">
    <source>
        <dbReference type="PROSITE" id="PS51016"/>
    </source>
</evidence>
<dbReference type="EMBL" id="LN864400">
    <property type="protein sequence ID" value="CRZ26379.1"/>
    <property type="molecule type" value="Genomic_DNA"/>
</dbReference>
<dbReference type="GO" id="GO:0005856">
    <property type="term" value="C:cytoskeleton"/>
    <property type="evidence" value="ECO:0007669"/>
    <property type="project" value="InterPro"/>
</dbReference>
<dbReference type="Gene3D" id="1.25.40.530">
    <property type="entry name" value="MyTH4 domain"/>
    <property type="match status" value="1"/>
</dbReference>
<evidence type="ECO:0000313" key="2">
    <source>
        <dbReference type="EMBL" id="CRZ26379.1"/>
    </source>
</evidence>
<protein>
    <submittedName>
        <fullName evidence="2">Bm12771</fullName>
    </submittedName>
</protein>
<accession>A0A1I9GEC9</accession>
<name>A0A1I9GEC9_BRUMA</name>
<proteinExistence type="predicted"/>
<reference evidence="2" key="1">
    <citation type="journal article" date="2007" name="Science">
        <title>Draft genome of the filarial nematode parasite Brugia malayi.</title>
        <authorList>
            <person name="Ghedin E."/>
            <person name="Wang S."/>
            <person name="Spiro D."/>
            <person name="Caler E."/>
            <person name="Zhao Q."/>
            <person name="Crabtree J."/>
            <person name="Allen J.E."/>
            <person name="Delcher A.L."/>
            <person name="Guiliano D.B."/>
            <person name="Miranda-Saavedra D."/>
            <person name="Angiuoli S.V."/>
            <person name="Creasy T."/>
            <person name="Amedeo P."/>
            <person name="Haas B."/>
            <person name="El-Sayed N.M."/>
            <person name="Wortman J.R."/>
            <person name="Feldblyum T."/>
            <person name="Tallon L."/>
            <person name="Schatz M."/>
            <person name="Shumway M."/>
            <person name="Koo H."/>
            <person name="Salzberg S.L."/>
            <person name="Schobel S."/>
            <person name="Pertea M."/>
            <person name="Pop M."/>
            <person name="White O."/>
            <person name="Barton G.J."/>
            <person name="Carlow C.K."/>
            <person name="Crawford M.J."/>
            <person name="Daub J."/>
            <person name="Dimmic M.W."/>
            <person name="Estes C.F."/>
            <person name="Foster J.M."/>
            <person name="Ganatra M."/>
            <person name="Gregory W.F."/>
            <person name="Johnson N.M."/>
            <person name="Jin J."/>
            <person name="Komuniecki R."/>
            <person name="Korf I."/>
            <person name="Kumar S."/>
            <person name="Laney S."/>
            <person name="Li B.W."/>
            <person name="Li W."/>
            <person name="Lindblom T.H."/>
            <person name="Lustigman S."/>
            <person name="Ma D."/>
            <person name="Maina C.V."/>
            <person name="Martin D.M."/>
            <person name="McCarter J.P."/>
            <person name="McReynolds L."/>
            <person name="Mitreva M."/>
            <person name="Nutman T.B."/>
            <person name="Parkinson J."/>
            <person name="Peregrin-Alvarez J.M."/>
            <person name="Poole C."/>
            <person name="Ren Q."/>
            <person name="Saunders L."/>
            <person name="Sluder A.E."/>
            <person name="Smith K."/>
            <person name="Stanke M."/>
            <person name="Unnasch T.R."/>
            <person name="Ware J."/>
            <person name="Wei A.D."/>
            <person name="Weil G."/>
            <person name="Williams D.J."/>
            <person name="Zhang Y."/>
            <person name="Williams S.A."/>
            <person name="Fraser-Liggett C."/>
            <person name="Slatko B."/>
            <person name="Blaxter M.L."/>
            <person name="Scott A.L."/>
        </authorList>
    </citation>
    <scope>NUCLEOTIDE SEQUENCE</scope>
    <source>
        <strain evidence="2">FR3</strain>
    </source>
</reference>
<gene>
    <name evidence="2" type="primary">Bm12771</name>
    <name evidence="2" type="ORF">BM_Bm12771</name>
</gene>
<organism evidence="2">
    <name type="scientific">Brugia malayi</name>
    <name type="common">Filarial nematode worm</name>
    <dbReference type="NCBI Taxonomy" id="6279"/>
    <lineage>
        <taxon>Eukaryota</taxon>
        <taxon>Metazoa</taxon>
        <taxon>Ecdysozoa</taxon>
        <taxon>Nematoda</taxon>
        <taxon>Chromadorea</taxon>
        <taxon>Rhabditida</taxon>
        <taxon>Spirurina</taxon>
        <taxon>Spiruromorpha</taxon>
        <taxon>Filarioidea</taxon>
        <taxon>Onchocercidae</taxon>
        <taxon>Brugia</taxon>
    </lineage>
</organism>
<dbReference type="PROSITE" id="PS51016">
    <property type="entry name" value="MYTH4"/>
    <property type="match status" value="1"/>
</dbReference>